<sequence>MTAKVDEVEKVKDEKADEPVKASPETSPKTDKQSLQKPEFSKEQEKEVQDRVSAILAKKGDEAVILRSEVDTLKAAEKTRQDALLENAATQVGKTVDELAKAGYDTADKVIAAANLFGSGEKPITATPIPDSGKTLGGSVSDQDFVKKLGEGSGPLSKEERARYQKTLK</sequence>
<comment type="caution">
    <text evidence="2">The sequence shown here is derived from an EMBL/GenBank/DDBJ whole genome shotgun (WGS) entry which is preliminary data.</text>
</comment>
<proteinExistence type="predicted"/>
<reference evidence="2" key="1">
    <citation type="journal article" date="2015" name="Nature">
        <title>Complex archaea that bridge the gap between prokaryotes and eukaryotes.</title>
        <authorList>
            <person name="Spang A."/>
            <person name="Saw J.H."/>
            <person name="Jorgensen S.L."/>
            <person name="Zaremba-Niedzwiedzka K."/>
            <person name="Martijn J."/>
            <person name="Lind A.E."/>
            <person name="van Eijk R."/>
            <person name="Schleper C."/>
            <person name="Guy L."/>
            <person name="Ettema T.J."/>
        </authorList>
    </citation>
    <scope>NUCLEOTIDE SEQUENCE</scope>
</reference>
<dbReference type="EMBL" id="LAZR01003481">
    <property type="protein sequence ID" value="KKN17867.1"/>
    <property type="molecule type" value="Genomic_DNA"/>
</dbReference>
<dbReference type="AlphaFoldDB" id="A0A0F9P0I3"/>
<accession>A0A0F9P0I3</accession>
<name>A0A0F9P0I3_9ZZZZ</name>
<feature type="region of interest" description="Disordered" evidence="1">
    <location>
        <begin position="120"/>
        <end position="169"/>
    </location>
</feature>
<evidence type="ECO:0008006" key="3">
    <source>
        <dbReference type="Google" id="ProtNLM"/>
    </source>
</evidence>
<evidence type="ECO:0000313" key="2">
    <source>
        <dbReference type="EMBL" id="KKN17867.1"/>
    </source>
</evidence>
<feature type="compositionally biased region" description="Basic and acidic residues" evidence="1">
    <location>
        <begin position="1"/>
        <end position="20"/>
    </location>
</feature>
<evidence type="ECO:0000256" key="1">
    <source>
        <dbReference type="SAM" id="MobiDB-lite"/>
    </source>
</evidence>
<protein>
    <recommendedName>
        <fullName evidence="3">Scaffolding protein</fullName>
    </recommendedName>
</protein>
<feature type="region of interest" description="Disordered" evidence="1">
    <location>
        <begin position="1"/>
        <end position="50"/>
    </location>
</feature>
<feature type="compositionally biased region" description="Basic and acidic residues" evidence="1">
    <location>
        <begin position="28"/>
        <end position="50"/>
    </location>
</feature>
<gene>
    <name evidence="2" type="ORF">LCGC14_0961460</name>
</gene>
<organism evidence="2">
    <name type="scientific">marine sediment metagenome</name>
    <dbReference type="NCBI Taxonomy" id="412755"/>
    <lineage>
        <taxon>unclassified sequences</taxon>
        <taxon>metagenomes</taxon>
        <taxon>ecological metagenomes</taxon>
    </lineage>
</organism>